<reference evidence="2" key="1">
    <citation type="journal article" date="2019" name="Int. J. Syst. Evol. Microbiol.">
        <title>The Global Catalogue of Microorganisms (GCM) 10K type strain sequencing project: providing services to taxonomists for standard genome sequencing and annotation.</title>
        <authorList>
            <consortium name="The Broad Institute Genomics Platform"/>
            <consortium name="The Broad Institute Genome Sequencing Center for Infectious Disease"/>
            <person name="Wu L."/>
            <person name="Ma J."/>
        </authorList>
    </citation>
    <scope>NUCLEOTIDE SEQUENCE [LARGE SCALE GENOMIC DNA]</scope>
    <source>
        <strain evidence="2">JCM 16722</strain>
    </source>
</reference>
<comment type="caution">
    <text evidence="1">The sequence shown here is derived from an EMBL/GenBank/DDBJ whole genome shotgun (WGS) entry which is preliminary data.</text>
</comment>
<dbReference type="Pfam" id="PF14137">
    <property type="entry name" value="DUF4304"/>
    <property type="match status" value="1"/>
</dbReference>
<sequence>MKTETQEKFDRIIKESFIEILKPLGFKKKANNFYLPLEKIGHIINIQKSRSSTKDDILYTINVGIFSPEYWLARFNYNNKDVPAFPTEPECLIRKRIGCMRGLDDTWYTITTTTDVEELIVEMKYNISGFILPFLEKLNTEQKLINELETSEQTLLHTAAKMTFFAELKLLDKARAEYRKISKENYNPYQMASLKEYAEKQGLI</sequence>
<protein>
    <recommendedName>
        <fullName evidence="3">DUF4304 domain-containing protein</fullName>
    </recommendedName>
</protein>
<dbReference type="InterPro" id="IPR025412">
    <property type="entry name" value="DUF4304"/>
</dbReference>
<name>A0ABP8A5S4_9SPHI</name>
<organism evidence="1 2">
    <name type="scientific">Sphingobacterium ginsenosidimutans</name>
    <dbReference type="NCBI Taxonomy" id="687845"/>
    <lineage>
        <taxon>Bacteria</taxon>
        <taxon>Pseudomonadati</taxon>
        <taxon>Bacteroidota</taxon>
        <taxon>Sphingobacteriia</taxon>
        <taxon>Sphingobacteriales</taxon>
        <taxon>Sphingobacteriaceae</taxon>
        <taxon>Sphingobacterium</taxon>
    </lineage>
</organism>
<dbReference type="EMBL" id="BAAAZK010000007">
    <property type="protein sequence ID" value="GAA4178225.1"/>
    <property type="molecule type" value="Genomic_DNA"/>
</dbReference>
<gene>
    <name evidence="1" type="ORF">GCM10022218_28430</name>
</gene>
<accession>A0ABP8A5S4</accession>
<evidence type="ECO:0008006" key="3">
    <source>
        <dbReference type="Google" id="ProtNLM"/>
    </source>
</evidence>
<evidence type="ECO:0000313" key="1">
    <source>
        <dbReference type="EMBL" id="GAA4178225.1"/>
    </source>
</evidence>
<dbReference type="RefSeq" id="WP_257090454.1">
    <property type="nucleotide sequence ID" value="NZ_BAAAZK010000007.1"/>
</dbReference>
<evidence type="ECO:0000313" key="2">
    <source>
        <dbReference type="Proteomes" id="UP001500167"/>
    </source>
</evidence>
<keyword evidence="2" id="KW-1185">Reference proteome</keyword>
<dbReference type="Proteomes" id="UP001500167">
    <property type="component" value="Unassembled WGS sequence"/>
</dbReference>
<proteinExistence type="predicted"/>